<evidence type="ECO:0000256" key="1">
    <source>
        <dbReference type="ARBA" id="ARBA00004123"/>
    </source>
</evidence>
<dbReference type="OrthoDB" id="6022300at2759"/>
<dbReference type="Proteomes" id="UP000678393">
    <property type="component" value="Unassembled WGS sequence"/>
</dbReference>
<feature type="compositionally biased region" description="Low complexity" evidence="7">
    <location>
        <begin position="269"/>
        <end position="281"/>
    </location>
</feature>
<keyword evidence="10" id="KW-1185">Reference proteome</keyword>
<organism evidence="9 10">
    <name type="scientific">Candidula unifasciata</name>
    <dbReference type="NCBI Taxonomy" id="100452"/>
    <lineage>
        <taxon>Eukaryota</taxon>
        <taxon>Metazoa</taxon>
        <taxon>Spiralia</taxon>
        <taxon>Lophotrochozoa</taxon>
        <taxon>Mollusca</taxon>
        <taxon>Gastropoda</taxon>
        <taxon>Heterobranchia</taxon>
        <taxon>Euthyneura</taxon>
        <taxon>Panpulmonata</taxon>
        <taxon>Eupulmonata</taxon>
        <taxon>Stylommatophora</taxon>
        <taxon>Helicina</taxon>
        <taxon>Helicoidea</taxon>
        <taxon>Geomitridae</taxon>
        <taxon>Candidula</taxon>
    </lineage>
</organism>
<feature type="compositionally biased region" description="Polar residues" evidence="7">
    <location>
        <begin position="28"/>
        <end position="41"/>
    </location>
</feature>
<feature type="compositionally biased region" description="Basic and acidic residues" evidence="7">
    <location>
        <begin position="282"/>
        <end position="327"/>
    </location>
</feature>
<comment type="similarity">
    <text evidence="2">Belongs to the bZIP family. NFIL3 subfamily.</text>
</comment>
<keyword evidence="4" id="KW-0238">DNA-binding</keyword>
<feature type="compositionally biased region" description="Polar residues" evidence="7">
    <location>
        <begin position="128"/>
        <end position="144"/>
    </location>
</feature>
<sequence>MSEAALDLSISSYDVTSQKTSRHHDLVSNDSGRASSDSTLSDIHEEIKIRLRTSPQATSIHPSFLGRHSPNNGRTLGGSQFSPLAQNSPLFSPLAKTRNLPELPPHLQLKNTSSVSSAMSSAMHAEVNRTSNYSEPHSPEQQEAVSGDDDIKPVLAGDRISEPRVAPIRPFKMYPVDPFAMYANPLMAGTGTMPSSTLSLQSLYDSSSPVNFPPFPLTPITSHLLQRKRRAENRESSSSGTATTSSSTINSGNSSAGIGSISVNVSTANGSTMVSTSSPGSSKEDSGGSDNERKGKSSMDVKKDDAYWDRRRKNNEAAKRSRDARRQKEEEIAMRAAYLEQENLKLRAQVAILKNETAKLHYMLYNRM</sequence>
<dbReference type="SUPFAM" id="SSF57959">
    <property type="entry name" value="Leucine zipper domain"/>
    <property type="match status" value="1"/>
</dbReference>
<feature type="compositionally biased region" description="Polar residues" evidence="7">
    <location>
        <begin position="69"/>
        <end position="90"/>
    </location>
</feature>
<reference evidence="9" key="1">
    <citation type="submission" date="2021-04" db="EMBL/GenBank/DDBJ databases">
        <authorList>
            <consortium name="Molecular Ecology Group"/>
        </authorList>
    </citation>
    <scope>NUCLEOTIDE SEQUENCE</scope>
</reference>
<keyword evidence="5" id="KW-0804">Transcription</keyword>
<gene>
    <name evidence="9" type="ORF">CUNI_LOCUS12363</name>
</gene>
<evidence type="ECO:0000256" key="3">
    <source>
        <dbReference type="ARBA" id="ARBA00023015"/>
    </source>
</evidence>
<dbReference type="Gene3D" id="1.20.5.170">
    <property type="match status" value="1"/>
</dbReference>
<dbReference type="AlphaFoldDB" id="A0A8S3ZFR4"/>
<evidence type="ECO:0000313" key="9">
    <source>
        <dbReference type="EMBL" id="CAG5126805.1"/>
    </source>
</evidence>
<comment type="caution">
    <text evidence="9">The sequence shown here is derived from an EMBL/GenBank/DDBJ whole genome shotgun (WGS) entry which is preliminary data.</text>
</comment>
<dbReference type="InterPro" id="IPR046347">
    <property type="entry name" value="bZIP_sf"/>
</dbReference>
<dbReference type="Pfam" id="PF07716">
    <property type="entry name" value="bZIP_2"/>
    <property type="match status" value="1"/>
</dbReference>
<dbReference type="PANTHER" id="PTHR11988">
    <property type="entry name" value="THYROTROPH EMBRYONIC FACTOR RELATED"/>
    <property type="match status" value="1"/>
</dbReference>
<evidence type="ECO:0000256" key="6">
    <source>
        <dbReference type="ARBA" id="ARBA00023242"/>
    </source>
</evidence>
<evidence type="ECO:0000256" key="4">
    <source>
        <dbReference type="ARBA" id="ARBA00023125"/>
    </source>
</evidence>
<dbReference type="InterPro" id="IPR040223">
    <property type="entry name" value="PAR_bZIP"/>
</dbReference>
<name>A0A8S3ZFR4_9EUPU</name>
<keyword evidence="6" id="KW-0539">Nucleus</keyword>
<protein>
    <recommendedName>
        <fullName evidence="8">BZIP domain-containing protein</fullName>
    </recommendedName>
</protein>
<evidence type="ECO:0000256" key="2">
    <source>
        <dbReference type="ARBA" id="ARBA00006079"/>
    </source>
</evidence>
<dbReference type="GO" id="GO:0000981">
    <property type="term" value="F:DNA-binding transcription factor activity, RNA polymerase II-specific"/>
    <property type="evidence" value="ECO:0007669"/>
    <property type="project" value="TreeGrafter"/>
</dbReference>
<accession>A0A8S3ZFR4</accession>
<feature type="region of interest" description="Disordered" evidence="7">
    <location>
        <begin position="269"/>
        <end position="327"/>
    </location>
</feature>
<feature type="region of interest" description="Disordered" evidence="7">
    <location>
        <begin position="225"/>
        <end position="256"/>
    </location>
</feature>
<feature type="compositionally biased region" description="Low complexity" evidence="7">
    <location>
        <begin position="113"/>
        <end position="123"/>
    </location>
</feature>
<evidence type="ECO:0000313" key="10">
    <source>
        <dbReference type="Proteomes" id="UP000678393"/>
    </source>
</evidence>
<dbReference type="InterPro" id="IPR004827">
    <property type="entry name" value="bZIP"/>
</dbReference>
<dbReference type="PANTHER" id="PTHR11988:SF56">
    <property type="entry name" value="TRANSCRIPTION FACTOR CES-2"/>
    <property type="match status" value="1"/>
</dbReference>
<feature type="compositionally biased region" description="Low complexity" evidence="7">
    <location>
        <begin position="236"/>
        <end position="256"/>
    </location>
</feature>
<dbReference type="GO" id="GO:0000978">
    <property type="term" value="F:RNA polymerase II cis-regulatory region sequence-specific DNA binding"/>
    <property type="evidence" value="ECO:0007669"/>
    <property type="project" value="TreeGrafter"/>
</dbReference>
<evidence type="ECO:0000256" key="5">
    <source>
        <dbReference type="ARBA" id="ARBA00023163"/>
    </source>
</evidence>
<proteinExistence type="inferred from homology"/>
<dbReference type="FunFam" id="1.20.5.170:FF:000025">
    <property type="entry name" value="nuclear factor interleukin-3-regulated protein-like"/>
    <property type="match status" value="1"/>
</dbReference>
<dbReference type="GO" id="GO:0005634">
    <property type="term" value="C:nucleus"/>
    <property type="evidence" value="ECO:0007669"/>
    <property type="project" value="UniProtKB-SubCell"/>
</dbReference>
<keyword evidence="3" id="KW-0805">Transcription regulation</keyword>
<dbReference type="CDD" id="cd14695">
    <property type="entry name" value="bZIP_HLF"/>
    <property type="match status" value="1"/>
</dbReference>
<comment type="subcellular location">
    <subcellularLocation>
        <location evidence="1">Nucleus</location>
    </subcellularLocation>
</comment>
<feature type="region of interest" description="Disordered" evidence="7">
    <location>
        <begin position="1"/>
        <end position="154"/>
    </location>
</feature>
<feature type="domain" description="BZIP" evidence="8">
    <location>
        <begin position="304"/>
        <end position="367"/>
    </location>
</feature>
<feature type="compositionally biased region" description="Polar residues" evidence="7">
    <location>
        <begin position="9"/>
        <end position="19"/>
    </location>
</feature>
<evidence type="ECO:0000256" key="7">
    <source>
        <dbReference type="SAM" id="MobiDB-lite"/>
    </source>
</evidence>
<dbReference type="EMBL" id="CAJHNH020002458">
    <property type="protein sequence ID" value="CAG5126805.1"/>
    <property type="molecule type" value="Genomic_DNA"/>
</dbReference>
<dbReference type="PROSITE" id="PS50217">
    <property type="entry name" value="BZIP"/>
    <property type="match status" value="1"/>
</dbReference>
<dbReference type="SMART" id="SM00338">
    <property type="entry name" value="BRLZ"/>
    <property type="match status" value="1"/>
</dbReference>
<evidence type="ECO:0000259" key="8">
    <source>
        <dbReference type="PROSITE" id="PS50217"/>
    </source>
</evidence>